<reference evidence="1 2" key="1">
    <citation type="submission" date="2021-05" db="EMBL/GenBank/DDBJ databases">
        <authorList>
            <person name="Kumar R."/>
            <person name="Kumar A."/>
            <person name="Mukhia S."/>
        </authorList>
    </citation>
    <scope>NUCLEOTIDE SEQUENCE [LARGE SCALE GENOMIC DNA]</scope>
    <source>
        <strain evidence="1 2">ERMR7:08</strain>
    </source>
</reference>
<evidence type="ECO:0000313" key="1">
    <source>
        <dbReference type="EMBL" id="WBM80672.1"/>
    </source>
</evidence>
<gene>
    <name evidence="1" type="ORF">KIV56_04545</name>
</gene>
<proteinExistence type="predicted"/>
<evidence type="ECO:0000313" key="2">
    <source>
        <dbReference type="Proteomes" id="UP001212421"/>
    </source>
</evidence>
<keyword evidence="2" id="KW-1185">Reference proteome</keyword>
<protein>
    <submittedName>
        <fullName evidence="1">Uncharacterized protein</fullName>
    </submittedName>
</protein>
<accession>A0ABY7NDU0</accession>
<sequence length="304" mass="33361">MVDVANQDGPLLRRLLSTPGARGPTELVCGDVQSISRALLLLTTTAEKITFDTANKPPPAGSAAYVLWRGPEVGYAIDGFITMQYANMSAMDHARAFVSLIRTPTVRSTALATVARGSLESLARTWHLLARDTESDFIYRTISLLRSDLRYAELLGENIRTRDDDAVDPAARRRFYAEELERLQLPAPARVDLGRMVSAMLDAEMDKNDGRMRYSALSSIAHAHRLGINQFITTGSNGDINGMAAPRPVVMDIVGMLTAATYGTVQAFVAFYGNQTRHVELLEKAMQRAVRTLGPIMDGIWSES</sequence>
<name>A0ABY7NDU0_9MICO</name>
<organism evidence="1 2">
    <name type="scientific">Cryobacterium breve</name>
    <dbReference type="NCBI Taxonomy" id="1259258"/>
    <lineage>
        <taxon>Bacteria</taxon>
        <taxon>Bacillati</taxon>
        <taxon>Actinomycetota</taxon>
        <taxon>Actinomycetes</taxon>
        <taxon>Micrococcales</taxon>
        <taxon>Microbacteriaceae</taxon>
        <taxon>Cryobacterium</taxon>
    </lineage>
</organism>
<dbReference type="EMBL" id="CP075584">
    <property type="protein sequence ID" value="WBM80672.1"/>
    <property type="molecule type" value="Genomic_DNA"/>
</dbReference>
<dbReference type="RefSeq" id="WP_281535343.1">
    <property type="nucleotide sequence ID" value="NZ_CP075584.1"/>
</dbReference>
<dbReference type="Proteomes" id="UP001212421">
    <property type="component" value="Chromosome"/>
</dbReference>